<dbReference type="KEGG" id="wma:WM2015_1866"/>
<name>A0A0K0XX30_9GAMM</name>
<dbReference type="EMBL" id="CP012154">
    <property type="protein sequence ID" value="AKS42233.1"/>
    <property type="molecule type" value="Genomic_DNA"/>
</dbReference>
<protein>
    <submittedName>
        <fullName evidence="1">Uncharacterized protein</fullName>
    </submittedName>
</protein>
<dbReference type="AlphaFoldDB" id="A0A0K0XX30"/>
<proteinExistence type="predicted"/>
<dbReference type="Proteomes" id="UP000066624">
    <property type="component" value="Chromosome"/>
</dbReference>
<gene>
    <name evidence="1" type="ORF">WM2015_1866</name>
</gene>
<sequence>MSRFVTGVAVLSVSLTLSLPISAQDSLDNLAAELVRMRGEVEQLNAELTSLSEQHRAEMNALAAQKGDLEATRRREDLRIRQLEQDLADNRERAAQAGLAGEALVPIAEDIISSLQAAIEQGLPFKTDDRLNALAEIQAQLESGAQAPPRIINRLWSFYEDELRLTRENGLYSQVIPLGGERVLADVAKLGTVAMYFQTRDGRMGQVARAGEGWTFVELESGEDRNQIETLFDSLKKQIRSGYFTLPNGTVALEPQS</sequence>
<dbReference type="STRING" id="1579979.WM2015_1866"/>
<dbReference type="OrthoDB" id="6194650at2"/>
<evidence type="ECO:0000313" key="1">
    <source>
        <dbReference type="EMBL" id="AKS42233.1"/>
    </source>
</evidence>
<organism evidence="1 2">
    <name type="scientific">Wenzhouxiangella marina</name>
    <dbReference type="NCBI Taxonomy" id="1579979"/>
    <lineage>
        <taxon>Bacteria</taxon>
        <taxon>Pseudomonadati</taxon>
        <taxon>Pseudomonadota</taxon>
        <taxon>Gammaproteobacteria</taxon>
        <taxon>Chromatiales</taxon>
        <taxon>Wenzhouxiangellaceae</taxon>
        <taxon>Wenzhouxiangella</taxon>
    </lineage>
</organism>
<dbReference type="RefSeq" id="WP_049725811.1">
    <property type="nucleotide sequence ID" value="NZ_CP012154.1"/>
</dbReference>
<dbReference type="InterPro" id="IPR016866">
    <property type="entry name" value="UCP028069"/>
</dbReference>
<accession>A0A0K0XX30</accession>
<dbReference type="Pfam" id="PF11932">
    <property type="entry name" value="DUF3450"/>
    <property type="match status" value="1"/>
</dbReference>
<keyword evidence="2" id="KW-1185">Reference proteome</keyword>
<reference evidence="1 2" key="1">
    <citation type="submission" date="2015-07" db="EMBL/GenBank/DDBJ databases">
        <authorList>
            <person name="Noorani M."/>
        </authorList>
    </citation>
    <scope>NUCLEOTIDE SEQUENCE [LARGE SCALE GENOMIC DNA]</scope>
    <source>
        <strain evidence="1 2">KCTC 42284</strain>
    </source>
</reference>
<evidence type="ECO:0000313" key="2">
    <source>
        <dbReference type="Proteomes" id="UP000066624"/>
    </source>
</evidence>